<sequence length="29" mass="3344">MLLTGGAEDEQQKPSYRVLVKKLCCYLKE</sequence>
<evidence type="ECO:0000313" key="1">
    <source>
        <dbReference type="EMBL" id="DAE13157.1"/>
    </source>
</evidence>
<proteinExistence type="predicted"/>
<name>A0A8S5Q3A8_9CAUD</name>
<protein>
    <submittedName>
        <fullName evidence="1">Uncharacterized protein</fullName>
    </submittedName>
</protein>
<reference evidence="1" key="1">
    <citation type="journal article" date="2021" name="Proc. Natl. Acad. Sci. U.S.A.">
        <title>A Catalog of Tens of Thousands of Viruses from Human Metagenomes Reveals Hidden Associations with Chronic Diseases.</title>
        <authorList>
            <person name="Tisza M.J."/>
            <person name="Buck C.B."/>
        </authorList>
    </citation>
    <scope>NUCLEOTIDE SEQUENCE</scope>
    <source>
        <strain evidence="1">CtLqe90</strain>
    </source>
</reference>
<organism evidence="1">
    <name type="scientific">Siphoviridae sp. ctLqe90</name>
    <dbReference type="NCBI Taxonomy" id="2825456"/>
    <lineage>
        <taxon>Viruses</taxon>
        <taxon>Duplodnaviria</taxon>
        <taxon>Heunggongvirae</taxon>
        <taxon>Uroviricota</taxon>
        <taxon>Caudoviricetes</taxon>
    </lineage>
</organism>
<dbReference type="EMBL" id="BK015564">
    <property type="protein sequence ID" value="DAE13157.1"/>
    <property type="molecule type" value="Genomic_DNA"/>
</dbReference>
<accession>A0A8S5Q3A8</accession>